<comment type="caution">
    <text evidence="2">The sequence shown here is derived from an EMBL/GenBank/DDBJ whole genome shotgun (WGS) entry which is preliminary data.</text>
</comment>
<keyword evidence="3" id="KW-1185">Reference proteome</keyword>
<proteinExistence type="predicted"/>
<feature type="transmembrane region" description="Helical" evidence="1">
    <location>
        <begin position="45"/>
        <end position="69"/>
    </location>
</feature>
<name>A0ABT2A452_9BURK</name>
<keyword evidence="1" id="KW-1133">Transmembrane helix</keyword>
<sequence>MMSPLEKKPMFILVVSLLTSATTLYLLDAAGLPSPGALRPAQWVIYLFCFFGIWRSYSFLGWLAALYVAPSLVTRPQPTDRPSV</sequence>
<keyword evidence="1" id="KW-0472">Membrane</keyword>
<protein>
    <submittedName>
        <fullName evidence="2">Uncharacterized protein</fullName>
    </submittedName>
</protein>
<evidence type="ECO:0000313" key="2">
    <source>
        <dbReference type="EMBL" id="MCS0588954.1"/>
    </source>
</evidence>
<dbReference type="EMBL" id="JANUGX010000006">
    <property type="protein sequence ID" value="MCS0588954.1"/>
    <property type="molecule type" value="Genomic_DNA"/>
</dbReference>
<evidence type="ECO:0000313" key="3">
    <source>
        <dbReference type="Proteomes" id="UP001205560"/>
    </source>
</evidence>
<gene>
    <name evidence="2" type="ORF">NX782_07030</name>
</gene>
<evidence type="ECO:0000256" key="1">
    <source>
        <dbReference type="SAM" id="Phobius"/>
    </source>
</evidence>
<dbReference type="Proteomes" id="UP001205560">
    <property type="component" value="Unassembled WGS sequence"/>
</dbReference>
<dbReference type="RefSeq" id="WP_258844722.1">
    <property type="nucleotide sequence ID" value="NZ_JANUGX010000006.1"/>
</dbReference>
<organism evidence="2 3">
    <name type="scientific">Massilia norwichensis</name>
    <dbReference type="NCBI Taxonomy" id="1442366"/>
    <lineage>
        <taxon>Bacteria</taxon>
        <taxon>Pseudomonadati</taxon>
        <taxon>Pseudomonadota</taxon>
        <taxon>Betaproteobacteria</taxon>
        <taxon>Burkholderiales</taxon>
        <taxon>Oxalobacteraceae</taxon>
        <taxon>Telluria group</taxon>
        <taxon>Massilia</taxon>
    </lineage>
</organism>
<keyword evidence="1" id="KW-0812">Transmembrane</keyword>
<accession>A0ABT2A452</accession>
<reference evidence="2 3" key="1">
    <citation type="submission" date="2022-08" db="EMBL/GenBank/DDBJ databases">
        <title>Reclassification of Massilia species as members of the genera Telluria, Duganella, Pseudoduganella, Mokoshia gen. nov. and Zemynaea gen. nov. using orthogonal and non-orthogonal genome-based approaches.</title>
        <authorList>
            <person name="Bowman J.P."/>
        </authorList>
    </citation>
    <scope>NUCLEOTIDE SEQUENCE [LARGE SCALE GENOMIC DNA]</scope>
    <source>
        <strain evidence="2 3">LMG 28164</strain>
    </source>
</reference>